<name>A0A166QRI4_9AGAM</name>
<organism evidence="2">
    <name type="scientific">Athelia psychrophila</name>
    <dbReference type="NCBI Taxonomy" id="1759441"/>
    <lineage>
        <taxon>Eukaryota</taxon>
        <taxon>Fungi</taxon>
        <taxon>Dikarya</taxon>
        <taxon>Basidiomycota</taxon>
        <taxon>Agaricomycotina</taxon>
        <taxon>Agaricomycetes</taxon>
        <taxon>Agaricomycetidae</taxon>
        <taxon>Atheliales</taxon>
        <taxon>Atheliaceae</taxon>
        <taxon>Athelia</taxon>
    </lineage>
</organism>
<feature type="region of interest" description="Disordered" evidence="1">
    <location>
        <begin position="233"/>
        <end position="282"/>
    </location>
</feature>
<dbReference type="AlphaFoldDB" id="A0A166QRI4"/>
<feature type="compositionally biased region" description="Polar residues" evidence="1">
    <location>
        <begin position="147"/>
        <end position="158"/>
    </location>
</feature>
<gene>
    <name evidence="2" type="ORF">FIBSPDRAFT_1040058</name>
</gene>
<accession>A0A166QRI4</accession>
<reference evidence="2" key="1">
    <citation type="journal article" date="2016" name="Mol. Biol. Evol.">
        <title>Comparative Genomics of Early-Diverging Mushroom-Forming Fungi Provides Insights into the Origins of Lignocellulose Decay Capabilities.</title>
        <authorList>
            <person name="Nagy L.G."/>
            <person name="Riley R."/>
            <person name="Tritt A."/>
            <person name="Adam C."/>
            <person name="Daum C."/>
            <person name="Floudas D."/>
            <person name="Sun H."/>
            <person name="Yadav J.S."/>
            <person name="Pangilinan J."/>
            <person name="Larsson K.H."/>
            <person name="Matsuura K."/>
            <person name="Barry K."/>
            <person name="Labutti K."/>
            <person name="Kuo R."/>
            <person name="Ohm R.A."/>
            <person name="Bhattacharya S.S."/>
            <person name="Shirouzu T."/>
            <person name="Yoshinaga Y."/>
            <person name="Martin F.M."/>
            <person name="Grigoriev I.V."/>
            <person name="Hibbett D.S."/>
        </authorList>
    </citation>
    <scope>NUCLEOTIDE SEQUENCE [LARGE SCALE GENOMIC DNA]</scope>
    <source>
        <strain evidence="2">CBS 109695</strain>
    </source>
</reference>
<dbReference type="EMBL" id="KV417508">
    <property type="protein sequence ID" value="KZP27459.1"/>
    <property type="molecule type" value="Genomic_DNA"/>
</dbReference>
<evidence type="ECO:0000256" key="1">
    <source>
        <dbReference type="SAM" id="MobiDB-lite"/>
    </source>
</evidence>
<feature type="region of interest" description="Disordered" evidence="1">
    <location>
        <begin position="330"/>
        <end position="355"/>
    </location>
</feature>
<feature type="region of interest" description="Disordered" evidence="1">
    <location>
        <begin position="147"/>
        <end position="192"/>
    </location>
</feature>
<proteinExistence type="predicted"/>
<dbReference type="OrthoDB" id="3171382at2759"/>
<protein>
    <submittedName>
        <fullName evidence="2">Uncharacterized protein</fullName>
    </submittedName>
</protein>
<sequence>MRAPISALPEPRHARIFACQGRRRAAHRQARNRVARGSPGPAAGAGPAHIILAVPVRPDVLRAGHFLRWTRISLCVSGDFPHSCVRRAGLSLCVSCDSDSSDGAEVFVKKKKMIAKKLIGEWAPAIPEGVVWCRAALRLLESPTVMSASQSSGSNSEYTPAREAAPPKPSWTSQTGFRLVRPPQGQYSPHTDERCFTYCSQSSGGRTDKQDPWCRSLCIRRVFAHEVQRIRAHAERSQDSASHAKYPLPPEGQLRDPRDADDEDGPRHSYGKGARGESYERKLHSKDAQYWQEGWYLWYSTNRWAAQEKIDMMVHPLGVQADWAQHMAAVRTEHETKRSGNGKGDSDSNEQEPMPTMMLTPPWIRDPSTQSLLIHLSPTLPIFNISTHLSTLLAPTLKVTALVHDSVASGAQLQLAGRIWEKAGTGEPWLLARNVCDRMWRVWQDDGEES</sequence>
<evidence type="ECO:0000313" key="2">
    <source>
        <dbReference type="EMBL" id="KZP27459.1"/>
    </source>
</evidence>